<accession>A0A067CSF2</accession>
<dbReference type="GeneID" id="24128032"/>
<keyword evidence="1" id="KW-0812">Transmembrane</keyword>
<feature type="transmembrane region" description="Helical" evidence="1">
    <location>
        <begin position="350"/>
        <end position="371"/>
    </location>
</feature>
<dbReference type="OrthoDB" id="79579at2759"/>
<evidence type="ECO:0000256" key="1">
    <source>
        <dbReference type="SAM" id="Phobius"/>
    </source>
</evidence>
<evidence type="ECO:0000313" key="2">
    <source>
        <dbReference type="EMBL" id="KDO29692.1"/>
    </source>
</evidence>
<feature type="transmembrane region" description="Helical" evidence="1">
    <location>
        <begin position="226"/>
        <end position="246"/>
    </location>
</feature>
<evidence type="ECO:0000313" key="3">
    <source>
        <dbReference type="Proteomes" id="UP000030745"/>
    </source>
</evidence>
<feature type="transmembrane region" description="Helical" evidence="1">
    <location>
        <begin position="163"/>
        <end position="183"/>
    </location>
</feature>
<dbReference type="VEuPathDB" id="FungiDB:SPRG_05643"/>
<proteinExistence type="predicted"/>
<protein>
    <submittedName>
        <fullName evidence="2">Uncharacterized protein</fullName>
    </submittedName>
</protein>
<sequence length="403" mass="46272">MKAYLTEQLPWQGDNTPYPVYDSYAAFSASYLAENQARFNRSTLLHQRSYFVDDASRTDVIRVALDMRRRTHNNCIEFLLGLPGLIFYGGHMRDLLCNFAASPRGHNVTDDLRWHRRGVCQHGTFVGATVGQQCIWLTTGDDLTADDTLGVFTLTFIFQLPRFYVWLWVKFGYRCLISLYVVVQMWREYYRHCASLHTVVQRLGHTVPTPASTTWQYDLVMGDPTALILLDPIVSLAFTLDVWLSMEYMGIAMVRATQIVDLYTLFLAFTYFSRTVWFAYLALSVTSKVLKRYEKEHHFAGVDPTVVAISVAVYVIPVDYLQANTRIVDAYYWLFRIPSPRDTQDEQVDVLFGCVLLTISIAFVPVLYGIARSRCRRIEISLCLLSLTSRVHAVVIEPPCRVQ</sequence>
<keyword evidence="1" id="KW-1133">Transmembrane helix</keyword>
<keyword evidence="1" id="KW-0472">Membrane</keyword>
<name>A0A067CSF2_SAPPC</name>
<dbReference type="Proteomes" id="UP000030745">
    <property type="component" value="Unassembled WGS sequence"/>
</dbReference>
<gene>
    <name evidence="2" type="ORF">SPRG_05643</name>
</gene>
<dbReference type="RefSeq" id="XP_012199749.1">
    <property type="nucleotide sequence ID" value="XM_012344359.1"/>
</dbReference>
<reference evidence="2 3" key="1">
    <citation type="journal article" date="2013" name="PLoS Genet.">
        <title>Distinctive expansion of potential virulence genes in the genome of the oomycete fish pathogen Saprolegnia parasitica.</title>
        <authorList>
            <person name="Jiang R.H."/>
            <person name="de Bruijn I."/>
            <person name="Haas B.J."/>
            <person name="Belmonte R."/>
            <person name="Lobach L."/>
            <person name="Christie J."/>
            <person name="van den Ackerveken G."/>
            <person name="Bottin A."/>
            <person name="Bulone V."/>
            <person name="Diaz-Moreno S.M."/>
            <person name="Dumas B."/>
            <person name="Fan L."/>
            <person name="Gaulin E."/>
            <person name="Govers F."/>
            <person name="Grenville-Briggs L.J."/>
            <person name="Horner N.R."/>
            <person name="Levin J.Z."/>
            <person name="Mammella M."/>
            <person name="Meijer H.J."/>
            <person name="Morris P."/>
            <person name="Nusbaum C."/>
            <person name="Oome S."/>
            <person name="Phillips A.J."/>
            <person name="van Rooyen D."/>
            <person name="Rzeszutek E."/>
            <person name="Saraiva M."/>
            <person name="Secombes C.J."/>
            <person name="Seidl M.F."/>
            <person name="Snel B."/>
            <person name="Stassen J.H."/>
            <person name="Sykes S."/>
            <person name="Tripathy S."/>
            <person name="van den Berg H."/>
            <person name="Vega-Arreguin J.C."/>
            <person name="Wawra S."/>
            <person name="Young S.K."/>
            <person name="Zeng Q."/>
            <person name="Dieguez-Uribeondo J."/>
            <person name="Russ C."/>
            <person name="Tyler B.M."/>
            <person name="van West P."/>
        </authorList>
    </citation>
    <scope>NUCLEOTIDE SEQUENCE [LARGE SCALE GENOMIC DNA]</scope>
    <source>
        <strain evidence="2 3">CBS 223.65</strain>
    </source>
</reference>
<organism evidence="2 3">
    <name type="scientific">Saprolegnia parasitica (strain CBS 223.65)</name>
    <dbReference type="NCBI Taxonomy" id="695850"/>
    <lineage>
        <taxon>Eukaryota</taxon>
        <taxon>Sar</taxon>
        <taxon>Stramenopiles</taxon>
        <taxon>Oomycota</taxon>
        <taxon>Saprolegniomycetes</taxon>
        <taxon>Saprolegniales</taxon>
        <taxon>Saprolegniaceae</taxon>
        <taxon>Saprolegnia</taxon>
    </lineage>
</organism>
<dbReference type="AlphaFoldDB" id="A0A067CSF2"/>
<dbReference type="EMBL" id="KK583205">
    <property type="protein sequence ID" value="KDO29692.1"/>
    <property type="molecule type" value="Genomic_DNA"/>
</dbReference>
<dbReference type="KEGG" id="spar:SPRG_05643"/>
<feature type="transmembrane region" description="Helical" evidence="1">
    <location>
        <begin position="266"/>
        <end position="286"/>
    </location>
</feature>
<keyword evidence="3" id="KW-1185">Reference proteome</keyword>
<dbReference type="OMA" id="MWREYYR"/>